<evidence type="ECO:0000313" key="3">
    <source>
        <dbReference type="Proteomes" id="UP000620124"/>
    </source>
</evidence>
<dbReference type="EMBL" id="JACAZI010000022">
    <property type="protein sequence ID" value="KAF7336787.1"/>
    <property type="molecule type" value="Genomic_DNA"/>
</dbReference>
<reference evidence="2" key="1">
    <citation type="submission" date="2020-05" db="EMBL/GenBank/DDBJ databases">
        <title>Mycena genomes resolve the evolution of fungal bioluminescence.</title>
        <authorList>
            <person name="Tsai I.J."/>
        </authorList>
    </citation>
    <scope>NUCLEOTIDE SEQUENCE</scope>
    <source>
        <strain evidence="2">CCC161011</strain>
    </source>
</reference>
<name>A0A8H6X9Z8_9AGAR</name>
<protein>
    <submittedName>
        <fullName evidence="2">Uncharacterized protein</fullName>
    </submittedName>
</protein>
<dbReference type="AlphaFoldDB" id="A0A8H6X9Z8"/>
<organism evidence="2 3">
    <name type="scientific">Mycena venus</name>
    <dbReference type="NCBI Taxonomy" id="2733690"/>
    <lineage>
        <taxon>Eukaryota</taxon>
        <taxon>Fungi</taxon>
        <taxon>Dikarya</taxon>
        <taxon>Basidiomycota</taxon>
        <taxon>Agaricomycotina</taxon>
        <taxon>Agaricomycetes</taxon>
        <taxon>Agaricomycetidae</taxon>
        <taxon>Agaricales</taxon>
        <taxon>Marasmiineae</taxon>
        <taxon>Mycenaceae</taxon>
        <taxon>Mycena</taxon>
    </lineage>
</organism>
<sequence>MVFSCTGLYYPYSIPSGQNDIYTPKMSSSTEEDTRDSFRQTNVPKYDYGSEPPSPLPADHQRSLNNGPISVADEPPSSEEAFSPAGSFYQPYTISPSEDVDPTKTRQIISSLMEYPESCPTNASACGVREYKYEVSPSPSPSLTEHEWDLNNGPYPYLDLQRTTAQGVFAWPGPLLSPSTAYGQPQPYPYVYSANRCLDVTFDSGAVVEVDASVNRQRHAAYSITGEFMGYYPVHDY</sequence>
<dbReference type="Proteomes" id="UP000620124">
    <property type="component" value="Unassembled WGS sequence"/>
</dbReference>
<proteinExistence type="predicted"/>
<accession>A0A8H6X9Z8</accession>
<gene>
    <name evidence="2" type="ORF">MVEN_02114100</name>
</gene>
<keyword evidence="3" id="KW-1185">Reference proteome</keyword>
<feature type="compositionally biased region" description="Polar residues" evidence="1">
    <location>
        <begin position="15"/>
        <end position="29"/>
    </location>
</feature>
<feature type="region of interest" description="Disordered" evidence="1">
    <location>
        <begin position="13"/>
        <end position="83"/>
    </location>
</feature>
<evidence type="ECO:0000256" key="1">
    <source>
        <dbReference type="SAM" id="MobiDB-lite"/>
    </source>
</evidence>
<evidence type="ECO:0000313" key="2">
    <source>
        <dbReference type="EMBL" id="KAF7336787.1"/>
    </source>
</evidence>
<comment type="caution">
    <text evidence="2">The sequence shown here is derived from an EMBL/GenBank/DDBJ whole genome shotgun (WGS) entry which is preliminary data.</text>
</comment>